<geneLocation type="plasmid" evidence="2">
    <name>unnamed2</name>
</geneLocation>
<protein>
    <submittedName>
        <fullName evidence="2">Uncharacterized protein</fullName>
    </submittedName>
</protein>
<dbReference type="GeneID" id="35595021"/>
<gene>
    <name evidence="2" type="ORF">C2R22_22975</name>
</gene>
<dbReference type="KEGG" id="srub:C2R22_22975"/>
<evidence type="ECO:0000256" key="1">
    <source>
        <dbReference type="SAM" id="MobiDB-lite"/>
    </source>
</evidence>
<keyword evidence="2" id="KW-0614">Plasmid</keyword>
<dbReference type="OrthoDB" id="335463at2157"/>
<accession>A0A2I8VR60</accession>
<dbReference type="Proteomes" id="UP000236584">
    <property type="component" value="Plasmid unnamed2"/>
</dbReference>
<feature type="region of interest" description="Disordered" evidence="1">
    <location>
        <begin position="60"/>
        <end position="84"/>
    </location>
</feature>
<dbReference type="AlphaFoldDB" id="A0A2I8VR60"/>
<sequence length="84" mass="9078">MGTLSHHRAANRFQTALRQRLDAASDPNAAQQAYDDALEALISIAIDEVELDRAARSIATDPDAIDFPETNAQSHSNSTSESQP</sequence>
<dbReference type="RefSeq" id="WP_103428089.1">
    <property type="nucleotide sequence ID" value="NZ_CP026311.1"/>
</dbReference>
<proteinExistence type="predicted"/>
<feature type="compositionally biased region" description="Polar residues" evidence="1">
    <location>
        <begin position="70"/>
        <end position="84"/>
    </location>
</feature>
<organism evidence="2 3">
    <name type="scientific">Salinigranum rubrum</name>
    <dbReference type="NCBI Taxonomy" id="755307"/>
    <lineage>
        <taxon>Archaea</taxon>
        <taxon>Methanobacteriati</taxon>
        <taxon>Methanobacteriota</taxon>
        <taxon>Stenosarchaea group</taxon>
        <taxon>Halobacteria</taxon>
        <taxon>Halobacteriales</taxon>
        <taxon>Haloferacaceae</taxon>
        <taxon>Salinigranum</taxon>
    </lineage>
</organism>
<keyword evidence="3" id="KW-1185">Reference proteome</keyword>
<reference evidence="2 3" key="1">
    <citation type="submission" date="2018-01" db="EMBL/GenBank/DDBJ databases">
        <title>Complete genome sequence of Salinigranum rubrum GX10T, an extremely halophilic archaeon isolated from a marine solar saltern.</title>
        <authorList>
            <person name="Han S."/>
        </authorList>
    </citation>
    <scope>NUCLEOTIDE SEQUENCE [LARGE SCALE GENOMIC DNA]</scope>
    <source>
        <strain evidence="2 3">GX10</strain>
        <plasmid evidence="3">Plasmid unnamed2</plasmid>
    </source>
</reference>
<evidence type="ECO:0000313" key="2">
    <source>
        <dbReference type="EMBL" id="AUV84407.1"/>
    </source>
</evidence>
<dbReference type="EMBL" id="CP026311">
    <property type="protein sequence ID" value="AUV84407.1"/>
    <property type="molecule type" value="Genomic_DNA"/>
</dbReference>
<evidence type="ECO:0000313" key="3">
    <source>
        <dbReference type="Proteomes" id="UP000236584"/>
    </source>
</evidence>
<name>A0A2I8VR60_9EURY</name>